<evidence type="ECO:0000313" key="2">
    <source>
        <dbReference type="EMBL" id="CAE6439232.1"/>
    </source>
</evidence>
<dbReference type="OrthoDB" id="2985014at2759"/>
<feature type="region of interest" description="Disordered" evidence="1">
    <location>
        <begin position="45"/>
        <end position="85"/>
    </location>
</feature>
<dbReference type="Proteomes" id="UP000663846">
    <property type="component" value="Unassembled WGS sequence"/>
</dbReference>
<name>A0A8H2Y1Q5_9AGAM</name>
<comment type="caution">
    <text evidence="2">The sequence shown here is derived from an EMBL/GenBank/DDBJ whole genome shotgun (WGS) entry which is preliminary data.</text>
</comment>
<reference evidence="2" key="1">
    <citation type="submission" date="2021-01" db="EMBL/GenBank/DDBJ databases">
        <authorList>
            <person name="Kaushik A."/>
        </authorList>
    </citation>
    <scope>NUCLEOTIDE SEQUENCE</scope>
    <source>
        <strain evidence="2">AG1-1C</strain>
    </source>
</reference>
<feature type="compositionally biased region" description="Polar residues" evidence="1">
    <location>
        <begin position="58"/>
        <end position="79"/>
    </location>
</feature>
<gene>
    <name evidence="2" type="ORF">RDB_LOCUS126537</name>
</gene>
<evidence type="ECO:0000256" key="1">
    <source>
        <dbReference type="SAM" id="MobiDB-lite"/>
    </source>
</evidence>
<proteinExistence type="predicted"/>
<organism evidence="2 3">
    <name type="scientific">Rhizoctonia solani</name>
    <dbReference type="NCBI Taxonomy" id="456999"/>
    <lineage>
        <taxon>Eukaryota</taxon>
        <taxon>Fungi</taxon>
        <taxon>Dikarya</taxon>
        <taxon>Basidiomycota</taxon>
        <taxon>Agaricomycotina</taxon>
        <taxon>Agaricomycetes</taxon>
        <taxon>Cantharellales</taxon>
        <taxon>Ceratobasidiaceae</taxon>
        <taxon>Rhizoctonia</taxon>
    </lineage>
</organism>
<evidence type="ECO:0000313" key="3">
    <source>
        <dbReference type="Proteomes" id="UP000663846"/>
    </source>
</evidence>
<protein>
    <submittedName>
        <fullName evidence="2">Uncharacterized protein</fullName>
    </submittedName>
</protein>
<sequence length="97" mass="10381">MTFNPSSSLTDLPGQAVWNATFSTYGTDPLAGVPHVCTALLEADPAHDNRKRSRSLQRTRFGSSTSQAVTNNELGQPNHSDADGIRVAVAQGWSRAI</sequence>
<dbReference type="EMBL" id="CAJMWS010000378">
    <property type="protein sequence ID" value="CAE6439232.1"/>
    <property type="molecule type" value="Genomic_DNA"/>
</dbReference>
<dbReference type="AlphaFoldDB" id="A0A8H2Y1Q5"/>
<accession>A0A8H2Y1Q5</accession>